<dbReference type="Pfam" id="PF07776">
    <property type="entry name" value="zf-AD"/>
    <property type="match status" value="1"/>
</dbReference>
<name>A0A5E4R3B9_9NEOP</name>
<feature type="binding site" evidence="1">
    <location>
        <position position="57"/>
    </location>
    <ligand>
        <name>Zn(2+)</name>
        <dbReference type="ChEBI" id="CHEBI:29105"/>
    </ligand>
</feature>
<dbReference type="SUPFAM" id="SSF57716">
    <property type="entry name" value="Glucocorticoid receptor-like (DNA-binding domain)"/>
    <property type="match status" value="1"/>
</dbReference>
<dbReference type="PROSITE" id="PS51915">
    <property type="entry name" value="ZAD"/>
    <property type="match status" value="1"/>
</dbReference>
<dbReference type="AlphaFoldDB" id="A0A5E4R3B9"/>
<dbReference type="GO" id="GO:0008270">
    <property type="term" value="F:zinc ion binding"/>
    <property type="evidence" value="ECO:0007669"/>
    <property type="project" value="UniProtKB-UniRule"/>
</dbReference>
<feature type="binding site" evidence="1">
    <location>
        <position position="7"/>
    </location>
    <ligand>
        <name>Zn(2+)</name>
        <dbReference type="ChEBI" id="CHEBI:29105"/>
    </ligand>
</feature>
<protein>
    <recommendedName>
        <fullName evidence="2">ZAD domain-containing protein</fullName>
    </recommendedName>
</protein>
<keyword evidence="4" id="KW-1185">Reference proteome</keyword>
<reference evidence="3 4" key="1">
    <citation type="submission" date="2017-07" db="EMBL/GenBank/DDBJ databases">
        <authorList>
            <person name="Talla V."/>
            <person name="Backstrom N."/>
        </authorList>
    </citation>
    <scope>NUCLEOTIDE SEQUENCE [LARGE SCALE GENOMIC DNA]</scope>
</reference>
<keyword evidence="1" id="KW-0862">Zinc</keyword>
<dbReference type="SMART" id="SM00868">
    <property type="entry name" value="zf-AD"/>
    <property type="match status" value="1"/>
</dbReference>
<proteinExistence type="predicted"/>
<evidence type="ECO:0000313" key="4">
    <source>
        <dbReference type="Proteomes" id="UP000324832"/>
    </source>
</evidence>
<sequence>MDNNIFCRTCLSPKVDRNIRDLCIAVEDQQTISSTDVLLFCVDIKVHVDSTVSTKLCEKCYQMIVDIYIFKSKVIKNNEYLNSLILNTTLPKINKNSDHDYTCNDLTYNDDVFIDNNDDTDVEIKIEPEVKEEYVTDNKSEDEILSAILENKLKYDAEEDSKEN</sequence>
<dbReference type="EMBL" id="FZQP02006870">
    <property type="protein sequence ID" value="VVD04473.1"/>
    <property type="molecule type" value="Genomic_DNA"/>
</dbReference>
<feature type="binding site" evidence="1">
    <location>
        <position position="60"/>
    </location>
    <ligand>
        <name>Zn(2+)</name>
        <dbReference type="ChEBI" id="CHEBI:29105"/>
    </ligand>
</feature>
<keyword evidence="1" id="KW-0479">Metal-binding</keyword>
<keyword evidence="1" id="KW-0863">Zinc-finger</keyword>
<gene>
    <name evidence="3" type="ORF">LSINAPIS_LOCUS14220</name>
</gene>
<evidence type="ECO:0000259" key="2">
    <source>
        <dbReference type="PROSITE" id="PS51915"/>
    </source>
</evidence>
<feature type="domain" description="ZAD" evidence="2">
    <location>
        <begin position="5"/>
        <end position="84"/>
    </location>
</feature>
<evidence type="ECO:0000256" key="1">
    <source>
        <dbReference type="PROSITE-ProRule" id="PRU01263"/>
    </source>
</evidence>
<feature type="binding site" evidence="1">
    <location>
        <position position="10"/>
    </location>
    <ligand>
        <name>Zn(2+)</name>
        <dbReference type="ChEBI" id="CHEBI:29105"/>
    </ligand>
</feature>
<dbReference type="InterPro" id="IPR012934">
    <property type="entry name" value="Znf_AD"/>
</dbReference>
<organism evidence="3 4">
    <name type="scientific">Leptidea sinapis</name>
    <dbReference type="NCBI Taxonomy" id="189913"/>
    <lineage>
        <taxon>Eukaryota</taxon>
        <taxon>Metazoa</taxon>
        <taxon>Ecdysozoa</taxon>
        <taxon>Arthropoda</taxon>
        <taxon>Hexapoda</taxon>
        <taxon>Insecta</taxon>
        <taxon>Pterygota</taxon>
        <taxon>Neoptera</taxon>
        <taxon>Endopterygota</taxon>
        <taxon>Lepidoptera</taxon>
        <taxon>Glossata</taxon>
        <taxon>Ditrysia</taxon>
        <taxon>Papilionoidea</taxon>
        <taxon>Pieridae</taxon>
        <taxon>Dismorphiinae</taxon>
        <taxon>Leptidea</taxon>
    </lineage>
</organism>
<dbReference type="GO" id="GO:0005634">
    <property type="term" value="C:nucleus"/>
    <property type="evidence" value="ECO:0007669"/>
    <property type="project" value="InterPro"/>
</dbReference>
<dbReference type="Proteomes" id="UP000324832">
    <property type="component" value="Unassembled WGS sequence"/>
</dbReference>
<evidence type="ECO:0000313" key="3">
    <source>
        <dbReference type="EMBL" id="VVD04473.1"/>
    </source>
</evidence>
<dbReference type="Gene3D" id="3.40.1800.20">
    <property type="match status" value="1"/>
</dbReference>
<accession>A0A5E4R3B9</accession>
<feature type="non-terminal residue" evidence="3">
    <location>
        <position position="164"/>
    </location>
</feature>